<dbReference type="Gene3D" id="3.30.70.360">
    <property type="match status" value="1"/>
</dbReference>
<dbReference type="PANTHER" id="PTHR30575:SF0">
    <property type="entry name" value="XAA-ARG DIPEPTIDASE"/>
    <property type="match status" value="1"/>
</dbReference>
<proteinExistence type="predicted"/>
<organism evidence="3 4">
    <name type="scientific">Treponema parvum</name>
    <dbReference type="NCBI Taxonomy" id="138851"/>
    <lineage>
        <taxon>Bacteria</taxon>
        <taxon>Pseudomonadati</taxon>
        <taxon>Spirochaetota</taxon>
        <taxon>Spirochaetia</taxon>
        <taxon>Spirochaetales</taxon>
        <taxon>Treponemataceae</taxon>
        <taxon>Treponema</taxon>
    </lineage>
</organism>
<keyword evidence="4" id="KW-1185">Reference proteome</keyword>
<dbReference type="RefSeq" id="WP_210120059.1">
    <property type="nucleotide sequence ID" value="NZ_CP054142.1"/>
</dbReference>
<dbReference type="GO" id="GO:0016805">
    <property type="term" value="F:dipeptidase activity"/>
    <property type="evidence" value="ECO:0007669"/>
    <property type="project" value="TreeGrafter"/>
</dbReference>
<dbReference type="NCBIfam" id="TIGR01891">
    <property type="entry name" value="amidohydrolases"/>
    <property type="match status" value="1"/>
</dbReference>
<dbReference type="InterPro" id="IPR052030">
    <property type="entry name" value="Peptidase_M20/M20A_hydrolases"/>
</dbReference>
<dbReference type="SUPFAM" id="SSF55031">
    <property type="entry name" value="Bacterial exopeptidase dimerisation domain"/>
    <property type="match status" value="1"/>
</dbReference>
<dbReference type="Pfam" id="PF01546">
    <property type="entry name" value="Peptidase_M20"/>
    <property type="match status" value="1"/>
</dbReference>
<dbReference type="GO" id="GO:0005737">
    <property type="term" value="C:cytoplasm"/>
    <property type="evidence" value="ECO:0007669"/>
    <property type="project" value="TreeGrafter"/>
</dbReference>
<dbReference type="InterPro" id="IPR017439">
    <property type="entry name" value="Amidohydrolase"/>
</dbReference>
<dbReference type="PANTHER" id="PTHR30575">
    <property type="entry name" value="PEPTIDASE M20"/>
    <property type="match status" value="1"/>
</dbReference>
<dbReference type="InterPro" id="IPR002933">
    <property type="entry name" value="Peptidase_M20"/>
</dbReference>
<sequence>MKVIDWICDNEDSLWAVAFDLWEHPELSEHEERSADRLAEFLKQNGFRIEMGIAGLPTAFRAQWGDAGVKIGFLAEYDALPGLSQNLTDYANPIEGQAYGHGCGHNLLGTAVAGAAISLKNFLQKTGKKACITVFGCPSEEIMLGKIVMAKAGIFNDLDVALSWHPGEYNMASEASYQAMRSIKFSFNGVASHASMAPDKGKSALDAVELMNVAANYYREHTPFGGQLHYVITNGGEKPNIVPDKAGVWYFVRGFHDSDVNIMINRLKNIAQGAALMTDTTFDSEDITGCHETLIVPELVKVIDEGMRENAECLSWTEDDIAFSRRILKNGNRPVSDNVLDTGIKVPTGVSYSIMGSSDISDVSWIVPTGMLFCACYPIGTPNHSWMVTVCVGSEIGKKGMLFAAKSLASAASRLVDDTALVGRIKRNFTEELSRKT</sequence>
<accession>A0A975IE03</accession>
<gene>
    <name evidence="3" type="ORF">HRQ91_02220</name>
</gene>
<protein>
    <submittedName>
        <fullName evidence="3">Amidohydrolase</fullName>
    </submittedName>
</protein>
<evidence type="ECO:0000259" key="2">
    <source>
        <dbReference type="Pfam" id="PF07687"/>
    </source>
</evidence>
<feature type="domain" description="Peptidase M20 dimerisation" evidence="2">
    <location>
        <begin position="182"/>
        <end position="271"/>
    </location>
</feature>
<dbReference type="Pfam" id="PF07687">
    <property type="entry name" value="M20_dimer"/>
    <property type="match status" value="1"/>
</dbReference>
<dbReference type="EMBL" id="CP054142">
    <property type="protein sequence ID" value="QTQ13363.1"/>
    <property type="molecule type" value="Genomic_DNA"/>
</dbReference>
<dbReference type="PIRSF" id="PIRSF037227">
    <property type="entry name" value="Aminobenzoyl-glu_utiliz_pB"/>
    <property type="match status" value="1"/>
</dbReference>
<dbReference type="GO" id="GO:0071713">
    <property type="term" value="F:para-aminobenzoyl-glutamate hydrolase activity"/>
    <property type="evidence" value="ECO:0007669"/>
    <property type="project" value="TreeGrafter"/>
</dbReference>
<evidence type="ECO:0000256" key="1">
    <source>
        <dbReference type="ARBA" id="ARBA00022801"/>
    </source>
</evidence>
<evidence type="ECO:0000313" key="3">
    <source>
        <dbReference type="EMBL" id="QTQ13363.1"/>
    </source>
</evidence>
<keyword evidence="1" id="KW-0378">Hydrolase</keyword>
<dbReference type="Gene3D" id="3.40.630.10">
    <property type="entry name" value="Zn peptidases"/>
    <property type="match status" value="1"/>
</dbReference>
<dbReference type="SUPFAM" id="SSF53187">
    <property type="entry name" value="Zn-dependent exopeptidases"/>
    <property type="match status" value="1"/>
</dbReference>
<dbReference type="InterPro" id="IPR011650">
    <property type="entry name" value="Peptidase_M20_dimer"/>
</dbReference>
<dbReference type="GO" id="GO:0046657">
    <property type="term" value="P:folic acid catabolic process"/>
    <property type="evidence" value="ECO:0007669"/>
    <property type="project" value="TreeGrafter"/>
</dbReference>
<name>A0A975IE03_9SPIR</name>
<dbReference type="Proteomes" id="UP000671908">
    <property type="component" value="Chromosome"/>
</dbReference>
<dbReference type="KEGG" id="tpav:HRQ91_02220"/>
<reference evidence="3 4" key="1">
    <citation type="journal article" date="2021" name="Microbiol. Resour. Announc.">
        <title>Complete Genome Sequences of Three Human Oral Treponema parvum Isolates.</title>
        <authorList>
            <person name="Zeng H."/>
            <person name="Watt R.M."/>
        </authorList>
    </citation>
    <scope>NUCLEOTIDE SEQUENCE [LARGE SCALE GENOMIC DNA]</scope>
    <source>
        <strain evidence="3 4">ATCC 700770</strain>
    </source>
</reference>
<dbReference type="InterPro" id="IPR036264">
    <property type="entry name" value="Bact_exopeptidase_dim_dom"/>
</dbReference>
<evidence type="ECO:0000313" key="4">
    <source>
        <dbReference type="Proteomes" id="UP000671908"/>
    </source>
</evidence>
<dbReference type="AlphaFoldDB" id="A0A975IE03"/>
<dbReference type="InterPro" id="IPR017145">
    <property type="entry name" value="Aminobenzoyl-glu_utiliz_pB"/>
</dbReference>